<dbReference type="InterPro" id="IPR000073">
    <property type="entry name" value="AB_hydrolase_1"/>
</dbReference>
<sequence>MAEDVSSFIKDKMLTDVSIIGHSMGAKTAMTLALRSPEMVSNVVAVDNAPVDVSLDGDFVKYIRGMKIIQGAKISRQAEADAILQNFEESVPIRQFLLGNLYRVPGENVQRFRIPLDILGKSLAHLGDFPYKNTQEQRFKKPALFVRGTKSRYVADDVLPAIGEFFPRFRLVDIDAGHWLISEQPEAFRQAVVSFLQEDID</sequence>
<dbReference type="GO" id="GO:0052689">
    <property type="term" value="F:carboxylic ester hydrolase activity"/>
    <property type="evidence" value="ECO:0007669"/>
    <property type="project" value="TreeGrafter"/>
</dbReference>
<dbReference type="PANTHER" id="PTHR46118">
    <property type="entry name" value="PROTEIN ABHD11"/>
    <property type="match status" value="1"/>
</dbReference>
<feature type="domain" description="AB hydrolase-1" evidence="3">
    <location>
        <begin position="2"/>
        <end position="183"/>
    </location>
</feature>
<comment type="similarity">
    <text evidence="1">Belongs to the AB hydrolase superfamily.</text>
</comment>
<evidence type="ECO:0000256" key="1">
    <source>
        <dbReference type="ARBA" id="ARBA00008645"/>
    </source>
</evidence>
<accession>A0A0D9NNV1</accession>
<gene>
    <name evidence="4" type="ORF">H634G_08826</name>
</gene>
<dbReference type="PANTHER" id="PTHR46118:SF4">
    <property type="entry name" value="PROTEIN ABHD11"/>
    <property type="match status" value="1"/>
</dbReference>
<organism evidence="4 5">
    <name type="scientific">Metarhizium anisopliae BRIP 53293</name>
    <dbReference type="NCBI Taxonomy" id="1291518"/>
    <lineage>
        <taxon>Eukaryota</taxon>
        <taxon>Fungi</taxon>
        <taxon>Dikarya</taxon>
        <taxon>Ascomycota</taxon>
        <taxon>Pezizomycotina</taxon>
        <taxon>Sordariomycetes</taxon>
        <taxon>Hypocreomycetidae</taxon>
        <taxon>Hypocreales</taxon>
        <taxon>Clavicipitaceae</taxon>
        <taxon>Metarhizium</taxon>
    </lineage>
</organism>
<dbReference type="EMBL" id="KE384749">
    <property type="protein sequence ID" value="KJK75463.1"/>
    <property type="molecule type" value="Genomic_DNA"/>
</dbReference>
<reference evidence="5" key="1">
    <citation type="journal article" date="2014" name="BMC Genomics">
        <title>The genome sequence of the biocontrol fungus Metarhizium anisopliae and comparative genomics of Metarhizium species.</title>
        <authorList>
            <person name="Pattemore J.A."/>
            <person name="Hane J.K."/>
            <person name="Williams A.H."/>
            <person name="Wilson B.A."/>
            <person name="Stodart B.J."/>
            <person name="Ash G.J."/>
        </authorList>
    </citation>
    <scope>NUCLEOTIDE SEQUENCE [LARGE SCALE GENOMIC DNA]</scope>
    <source>
        <strain evidence="5">BRIP 53293</strain>
    </source>
</reference>
<dbReference type="SUPFAM" id="SSF53474">
    <property type="entry name" value="alpha/beta-Hydrolases"/>
    <property type="match status" value="1"/>
</dbReference>
<evidence type="ECO:0000256" key="2">
    <source>
        <dbReference type="ARBA" id="ARBA00022801"/>
    </source>
</evidence>
<keyword evidence="2" id="KW-0378">Hydrolase</keyword>
<keyword evidence="5" id="KW-1185">Reference proteome</keyword>
<dbReference type="InterPro" id="IPR029058">
    <property type="entry name" value="AB_hydrolase_fold"/>
</dbReference>
<dbReference type="Proteomes" id="UP000054544">
    <property type="component" value="Unassembled WGS sequence"/>
</dbReference>
<dbReference type="STRING" id="1291518.A0A0D9NNV1"/>
<evidence type="ECO:0000259" key="3">
    <source>
        <dbReference type="Pfam" id="PF00561"/>
    </source>
</evidence>
<dbReference type="GO" id="GO:0005739">
    <property type="term" value="C:mitochondrion"/>
    <property type="evidence" value="ECO:0007669"/>
    <property type="project" value="TreeGrafter"/>
</dbReference>
<evidence type="ECO:0000313" key="5">
    <source>
        <dbReference type="Proteomes" id="UP000054544"/>
    </source>
</evidence>
<evidence type="ECO:0000313" key="4">
    <source>
        <dbReference type="EMBL" id="KJK75463.1"/>
    </source>
</evidence>
<dbReference type="Gene3D" id="3.40.50.1820">
    <property type="entry name" value="alpha/beta hydrolase"/>
    <property type="match status" value="1"/>
</dbReference>
<protein>
    <recommendedName>
        <fullName evidence="3">AB hydrolase-1 domain-containing protein</fullName>
    </recommendedName>
</protein>
<name>A0A0D9NNV1_METAN</name>
<dbReference type="OrthoDB" id="8119704at2759"/>
<dbReference type="Pfam" id="PF00561">
    <property type="entry name" value="Abhydrolase_1"/>
    <property type="match status" value="1"/>
</dbReference>
<dbReference type="AlphaFoldDB" id="A0A0D9NNV1"/>
<proteinExistence type="inferred from homology"/>